<evidence type="ECO:0000313" key="2">
    <source>
        <dbReference type="EMBL" id="APW37070.1"/>
    </source>
</evidence>
<evidence type="ECO:0000313" key="3">
    <source>
        <dbReference type="Proteomes" id="UP000186609"/>
    </source>
</evidence>
<accession>A0A1P8JTK0</accession>
<feature type="signal peptide" evidence="1">
    <location>
        <begin position="1"/>
        <end position="22"/>
    </location>
</feature>
<dbReference type="Proteomes" id="UP000186609">
    <property type="component" value="Chromosome"/>
</dbReference>
<dbReference type="Gene3D" id="1.25.40.10">
    <property type="entry name" value="Tetratricopeptide repeat domain"/>
    <property type="match status" value="1"/>
</dbReference>
<proteinExistence type="predicted"/>
<dbReference type="STRING" id="1842727.RD110_07565"/>
<reference evidence="2 3" key="1">
    <citation type="submission" date="2017-01" db="EMBL/GenBank/DDBJ databases">
        <authorList>
            <person name="Mah S.A."/>
            <person name="Swanson W.J."/>
            <person name="Moy G.W."/>
            <person name="Vacquier V.D."/>
        </authorList>
    </citation>
    <scope>NUCLEOTIDE SEQUENCE [LARGE SCALE GENOMIC DNA]</scope>
    <source>
        <strain evidence="2 3">DCY110</strain>
    </source>
</reference>
<dbReference type="EMBL" id="CP019236">
    <property type="protein sequence ID" value="APW37070.1"/>
    <property type="molecule type" value="Genomic_DNA"/>
</dbReference>
<evidence type="ECO:0000256" key="1">
    <source>
        <dbReference type="SAM" id="SignalP"/>
    </source>
</evidence>
<dbReference type="InterPro" id="IPR011990">
    <property type="entry name" value="TPR-like_helical_dom_sf"/>
</dbReference>
<dbReference type="RefSeq" id="WP_076198185.1">
    <property type="nucleotide sequence ID" value="NZ_CP019236.1"/>
</dbReference>
<keyword evidence="1" id="KW-0732">Signal</keyword>
<organism evidence="2 3">
    <name type="scientific">Rhodoferax koreensis</name>
    <dbReference type="NCBI Taxonomy" id="1842727"/>
    <lineage>
        <taxon>Bacteria</taxon>
        <taxon>Pseudomonadati</taxon>
        <taxon>Pseudomonadota</taxon>
        <taxon>Betaproteobacteria</taxon>
        <taxon>Burkholderiales</taxon>
        <taxon>Comamonadaceae</taxon>
        <taxon>Rhodoferax</taxon>
    </lineage>
</organism>
<dbReference type="KEGG" id="rhy:RD110_07565"/>
<protein>
    <submittedName>
        <fullName evidence="2">Uncharacterized protein</fullName>
    </submittedName>
</protein>
<sequence>MMKGRLTAAMALALMLATASLAAPLAEPARDDEVVEVLPAVTRSRPAPVASAAAARPADPVLAAGAAREAINVARQTGDARYWGRALSALAPWWDKPDAPPDLAILQATVQQGRHLFGPARAVLQATLARAPQHAQGWLDLAALERVEGRYAQALAACEAVGRAGQALYARACELETLSLQGRQPMAGAAFRLMLDSLPMRGGEAQRSWIYSLLAESEERAGRPAAARIAYTQSLAAEHDLYTAIAFSDLLLRTGDNTAARKLLAGLPLTDAVLLRQALALRRLNDAGWAALRDELHAREAALDRRGDDLDLHDRERALLAWWLDDAPARALPLALRNLALQREPIDWWIALEVAAAAGDTEAAARIRQQIQATGLQDQRLVAR</sequence>
<name>A0A1P8JTK0_9BURK</name>
<feature type="chain" id="PRO_5013269911" evidence="1">
    <location>
        <begin position="23"/>
        <end position="384"/>
    </location>
</feature>
<keyword evidence="3" id="KW-1185">Reference proteome</keyword>
<dbReference type="AlphaFoldDB" id="A0A1P8JTK0"/>
<gene>
    <name evidence="2" type="ORF">RD110_07565</name>
</gene>